<protein>
    <submittedName>
        <fullName evidence="1">Uncharacterized protein</fullName>
    </submittedName>
</protein>
<dbReference type="EMBL" id="LAQU01000004">
    <property type="protein sequence ID" value="KKB64392.1"/>
    <property type="molecule type" value="Genomic_DNA"/>
</dbReference>
<organism evidence="1 2">
    <name type="scientific">Robbsia andropogonis</name>
    <dbReference type="NCBI Taxonomy" id="28092"/>
    <lineage>
        <taxon>Bacteria</taxon>
        <taxon>Pseudomonadati</taxon>
        <taxon>Pseudomonadota</taxon>
        <taxon>Betaproteobacteria</taxon>
        <taxon>Burkholderiales</taxon>
        <taxon>Burkholderiaceae</taxon>
        <taxon>Robbsia</taxon>
    </lineage>
</organism>
<dbReference type="AlphaFoldDB" id="A0A0F5K4D1"/>
<proteinExistence type="predicted"/>
<comment type="caution">
    <text evidence="1">The sequence shown here is derived from an EMBL/GenBank/DDBJ whole genome shotgun (WGS) entry which is preliminary data.</text>
</comment>
<sequence length="74" mass="9065">MFKRQNKKLSNIPGNFQIALIRIFCNNFEKEAMCRVIYCMPRMTKLRCLIHMSFRWKRTEVLLRSMVLMMLFIM</sequence>
<gene>
    <name evidence="1" type="ORF">WM40_05565</name>
</gene>
<accession>A0A0F5K4D1</accession>
<keyword evidence="2" id="KW-1185">Reference proteome</keyword>
<reference evidence="1 2" key="1">
    <citation type="submission" date="2015-03" db="EMBL/GenBank/DDBJ databases">
        <title>Draft Genome Sequence of Burkholderia andropogonis type strain ICMP2807, isolated from Sorghum bicolor.</title>
        <authorList>
            <person name="Lopes-Santos L."/>
            <person name="Castro D.B."/>
            <person name="Ottoboni L.M."/>
            <person name="Park D."/>
            <person name="Weirc B.S."/>
            <person name="Destefano S.A."/>
        </authorList>
    </citation>
    <scope>NUCLEOTIDE SEQUENCE [LARGE SCALE GENOMIC DNA]</scope>
    <source>
        <strain evidence="1 2">ICMP2807</strain>
    </source>
</reference>
<evidence type="ECO:0000313" key="2">
    <source>
        <dbReference type="Proteomes" id="UP000033618"/>
    </source>
</evidence>
<name>A0A0F5K4D1_9BURK</name>
<dbReference type="Proteomes" id="UP000033618">
    <property type="component" value="Unassembled WGS sequence"/>
</dbReference>
<evidence type="ECO:0000313" key="1">
    <source>
        <dbReference type="EMBL" id="KKB64392.1"/>
    </source>
</evidence>